<dbReference type="HOGENOM" id="CLU_1689494_0_0_1"/>
<dbReference type="EnsemblPlants" id="OMERI11G08530.1">
    <property type="protein sequence ID" value="OMERI11G08530.1"/>
    <property type="gene ID" value="OMERI11G08530"/>
</dbReference>
<reference evidence="2" key="2">
    <citation type="submission" date="2018-05" db="EMBL/GenBank/DDBJ databases">
        <title>OmerRS3 (Oryza meridionalis Reference Sequence Version 3).</title>
        <authorList>
            <person name="Zhang J."/>
            <person name="Kudrna D."/>
            <person name="Lee S."/>
            <person name="Talag J."/>
            <person name="Welchert J."/>
            <person name="Wing R.A."/>
        </authorList>
    </citation>
    <scope>NUCLEOTIDE SEQUENCE [LARGE SCALE GENOMIC DNA]</scope>
    <source>
        <strain evidence="2">cv. OR44</strain>
    </source>
</reference>
<evidence type="ECO:0000313" key="2">
    <source>
        <dbReference type="EnsemblPlants" id="OMERI11G08530.1"/>
    </source>
</evidence>
<sequence>MGFGMWRPRVESWVEDDPRRGIGERFPHDCNGGGWSEGQAETKPAGRKGSSSSSSVAEEDDDGTALVRSANPRRGCPRARLPLLRRSGSPPSSVGCAPGSRRLGEGRSGSSPRPRPRPRRHHRPRCGLPLLRLRDGCRQPASTCNRLNTLVPRSDT</sequence>
<dbReference type="Proteomes" id="UP000008021">
    <property type="component" value="Chromosome 11"/>
</dbReference>
<feature type="compositionally biased region" description="Basic and acidic residues" evidence="1">
    <location>
        <begin position="8"/>
        <end position="28"/>
    </location>
</feature>
<dbReference type="Gramene" id="OMERI11G08530.1">
    <property type="protein sequence ID" value="OMERI11G08530.1"/>
    <property type="gene ID" value="OMERI11G08530"/>
</dbReference>
<feature type="compositionally biased region" description="Low complexity" evidence="1">
    <location>
        <begin position="72"/>
        <end position="101"/>
    </location>
</feature>
<proteinExistence type="predicted"/>
<reference evidence="2" key="1">
    <citation type="submission" date="2015-04" db="UniProtKB">
        <authorList>
            <consortium name="EnsemblPlants"/>
        </authorList>
    </citation>
    <scope>IDENTIFICATION</scope>
</reference>
<organism evidence="2">
    <name type="scientific">Oryza meridionalis</name>
    <dbReference type="NCBI Taxonomy" id="40149"/>
    <lineage>
        <taxon>Eukaryota</taxon>
        <taxon>Viridiplantae</taxon>
        <taxon>Streptophyta</taxon>
        <taxon>Embryophyta</taxon>
        <taxon>Tracheophyta</taxon>
        <taxon>Spermatophyta</taxon>
        <taxon>Magnoliopsida</taxon>
        <taxon>Liliopsida</taxon>
        <taxon>Poales</taxon>
        <taxon>Poaceae</taxon>
        <taxon>BOP clade</taxon>
        <taxon>Oryzoideae</taxon>
        <taxon>Oryzeae</taxon>
        <taxon>Oryzinae</taxon>
        <taxon>Oryza</taxon>
    </lineage>
</organism>
<evidence type="ECO:0000256" key="1">
    <source>
        <dbReference type="SAM" id="MobiDB-lite"/>
    </source>
</evidence>
<feature type="region of interest" description="Disordered" evidence="1">
    <location>
        <begin position="1"/>
        <end position="127"/>
    </location>
</feature>
<keyword evidence="3" id="KW-1185">Reference proteome</keyword>
<dbReference type="AlphaFoldDB" id="A0A0E0F4R0"/>
<feature type="compositionally biased region" description="Basic residues" evidence="1">
    <location>
        <begin position="114"/>
        <end position="125"/>
    </location>
</feature>
<name>A0A0E0F4R0_9ORYZ</name>
<protein>
    <submittedName>
        <fullName evidence="2">Uncharacterized protein</fullName>
    </submittedName>
</protein>
<evidence type="ECO:0000313" key="3">
    <source>
        <dbReference type="Proteomes" id="UP000008021"/>
    </source>
</evidence>
<accession>A0A0E0F4R0</accession>